<evidence type="ECO:0000313" key="6">
    <source>
        <dbReference type="Proteomes" id="UP000823749"/>
    </source>
</evidence>
<dbReference type="InterPro" id="IPR002110">
    <property type="entry name" value="Ankyrin_rpt"/>
</dbReference>
<keyword evidence="3 4" id="KW-0040">ANK repeat</keyword>
<keyword evidence="6" id="KW-1185">Reference proteome</keyword>
<keyword evidence="2" id="KW-0677">Repeat</keyword>
<dbReference type="PANTHER" id="PTHR24136:SF15">
    <property type="entry name" value="ANK_REP_REGION DOMAIN-CONTAINING PROTEIN"/>
    <property type="match status" value="1"/>
</dbReference>
<reference evidence="5" key="1">
    <citation type="submission" date="2020-08" db="EMBL/GenBank/DDBJ databases">
        <title>Plant Genome Project.</title>
        <authorList>
            <person name="Zhang R.-G."/>
        </authorList>
    </citation>
    <scope>NUCLEOTIDE SEQUENCE</scope>
    <source>
        <strain evidence="5">WSP0</strain>
        <tissue evidence="5">Leaf</tissue>
    </source>
</reference>
<gene>
    <name evidence="5" type="ORF">RHGRI_011385</name>
</gene>
<dbReference type="EMBL" id="JACTNZ010000004">
    <property type="protein sequence ID" value="KAG5553489.1"/>
    <property type="molecule type" value="Genomic_DNA"/>
</dbReference>
<dbReference type="Proteomes" id="UP000823749">
    <property type="component" value="Chromosome 4"/>
</dbReference>
<dbReference type="InterPro" id="IPR036770">
    <property type="entry name" value="Ankyrin_rpt-contain_sf"/>
</dbReference>
<dbReference type="InterPro" id="IPR051573">
    <property type="entry name" value="Ankyrin-SOCS_box_domain"/>
</dbReference>
<dbReference type="SUPFAM" id="SSF48403">
    <property type="entry name" value="Ankyrin repeat"/>
    <property type="match status" value="1"/>
</dbReference>
<evidence type="ECO:0000256" key="4">
    <source>
        <dbReference type="PROSITE-ProRule" id="PRU00023"/>
    </source>
</evidence>
<sequence>MSALDRHLYFSPHIQPLHHAARGEHEDVIGLLLAAGASPTKTNLYGKAPSELADPNTEARRILEAAANAM</sequence>
<accession>A0AAV6KMD9</accession>
<dbReference type="PROSITE" id="PS50088">
    <property type="entry name" value="ANK_REPEAT"/>
    <property type="match status" value="1"/>
</dbReference>
<dbReference type="GO" id="GO:0016567">
    <property type="term" value="P:protein ubiquitination"/>
    <property type="evidence" value="ECO:0007669"/>
    <property type="project" value="TreeGrafter"/>
</dbReference>
<evidence type="ECO:0000256" key="2">
    <source>
        <dbReference type="ARBA" id="ARBA00022737"/>
    </source>
</evidence>
<dbReference type="Gene3D" id="1.25.40.20">
    <property type="entry name" value="Ankyrin repeat-containing domain"/>
    <property type="match status" value="1"/>
</dbReference>
<evidence type="ECO:0000256" key="3">
    <source>
        <dbReference type="ARBA" id="ARBA00023043"/>
    </source>
</evidence>
<proteinExistence type="inferred from homology"/>
<evidence type="ECO:0008006" key="7">
    <source>
        <dbReference type="Google" id="ProtNLM"/>
    </source>
</evidence>
<evidence type="ECO:0000313" key="5">
    <source>
        <dbReference type="EMBL" id="KAG5553489.1"/>
    </source>
</evidence>
<organism evidence="5 6">
    <name type="scientific">Rhododendron griersonianum</name>
    <dbReference type="NCBI Taxonomy" id="479676"/>
    <lineage>
        <taxon>Eukaryota</taxon>
        <taxon>Viridiplantae</taxon>
        <taxon>Streptophyta</taxon>
        <taxon>Embryophyta</taxon>
        <taxon>Tracheophyta</taxon>
        <taxon>Spermatophyta</taxon>
        <taxon>Magnoliopsida</taxon>
        <taxon>eudicotyledons</taxon>
        <taxon>Gunneridae</taxon>
        <taxon>Pentapetalae</taxon>
        <taxon>asterids</taxon>
        <taxon>Ericales</taxon>
        <taxon>Ericaceae</taxon>
        <taxon>Ericoideae</taxon>
        <taxon>Rhodoreae</taxon>
        <taxon>Rhododendron</taxon>
    </lineage>
</organism>
<dbReference type="PANTHER" id="PTHR24136">
    <property type="entry name" value="SOWAH (DROSOPHILA) HOMOLOG"/>
    <property type="match status" value="1"/>
</dbReference>
<name>A0AAV6KMD9_9ERIC</name>
<evidence type="ECO:0000256" key="1">
    <source>
        <dbReference type="ARBA" id="ARBA00005949"/>
    </source>
</evidence>
<dbReference type="Pfam" id="PF00023">
    <property type="entry name" value="Ank"/>
    <property type="match status" value="1"/>
</dbReference>
<protein>
    <recommendedName>
        <fullName evidence="7">Ankyrin repeat domain-containing protein</fullName>
    </recommendedName>
</protein>
<dbReference type="AlphaFoldDB" id="A0AAV6KMD9"/>
<feature type="repeat" description="ANK" evidence="4">
    <location>
        <begin position="16"/>
        <end position="44"/>
    </location>
</feature>
<comment type="caution">
    <text evidence="5">The sequence shown here is derived from an EMBL/GenBank/DDBJ whole genome shotgun (WGS) entry which is preliminary data.</text>
</comment>
<comment type="similarity">
    <text evidence="1">Belongs to the ankyrin SOCS box (ASB) family.</text>
</comment>
<dbReference type="GO" id="GO:0045732">
    <property type="term" value="P:positive regulation of protein catabolic process"/>
    <property type="evidence" value="ECO:0007669"/>
    <property type="project" value="TreeGrafter"/>
</dbReference>